<comment type="similarity">
    <text evidence="2">Belongs to the PET117 family.</text>
</comment>
<dbReference type="PANTHER" id="PTHR28163">
    <property type="entry name" value="PROTEIN PET117 HOMOLOG, MITOCHONDRIAL"/>
    <property type="match status" value="1"/>
</dbReference>
<keyword evidence="5" id="KW-0812">Transmembrane</keyword>
<dbReference type="Proteomes" id="UP001276659">
    <property type="component" value="Unassembled WGS sequence"/>
</dbReference>
<dbReference type="GO" id="GO:0033617">
    <property type="term" value="P:mitochondrial respiratory chain complex IV assembly"/>
    <property type="evidence" value="ECO:0007669"/>
    <property type="project" value="TreeGrafter"/>
</dbReference>
<evidence type="ECO:0000256" key="5">
    <source>
        <dbReference type="SAM" id="Phobius"/>
    </source>
</evidence>
<evidence type="ECO:0000256" key="1">
    <source>
        <dbReference type="ARBA" id="ARBA00004173"/>
    </source>
</evidence>
<gene>
    <name evidence="6" type="ORF">OEA41_007047</name>
</gene>
<sequence length="97" mass="10657">MSRASKLTLAGTSLGAIGIVVLVHYQQQSEKALKSESSATCLLLAYGLQAMHAGVVRDIEQQRIKKERQADFEMQRALEEEYRKVQKVHDGEGGGSP</sequence>
<evidence type="ECO:0000313" key="6">
    <source>
        <dbReference type="EMBL" id="KAK3173715.1"/>
    </source>
</evidence>
<accession>A0AAD9Z940</accession>
<evidence type="ECO:0000256" key="3">
    <source>
        <dbReference type="ARBA" id="ARBA00022946"/>
    </source>
</evidence>
<dbReference type="Pfam" id="PF15786">
    <property type="entry name" value="PET117"/>
    <property type="match status" value="2"/>
</dbReference>
<keyword evidence="5" id="KW-1133">Transmembrane helix</keyword>
<dbReference type="EMBL" id="JASNWA010000007">
    <property type="protein sequence ID" value="KAK3173715.1"/>
    <property type="molecule type" value="Genomic_DNA"/>
</dbReference>
<evidence type="ECO:0000256" key="2">
    <source>
        <dbReference type="ARBA" id="ARBA00008197"/>
    </source>
</evidence>
<evidence type="ECO:0000313" key="7">
    <source>
        <dbReference type="Proteomes" id="UP001276659"/>
    </source>
</evidence>
<feature type="transmembrane region" description="Helical" evidence="5">
    <location>
        <begin position="37"/>
        <end position="56"/>
    </location>
</feature>
<dbReference type="PANTHER" id="PTHR28163:SF1">
    <property type="entry name" value="PROTEIN PET117 HOMOLOG, MITOCHONDRIAL"/>
    <property type="match status" value="1"/>
</dbReference>
<organism evidence="6 7">
    <name type="scientific">Lepraria neglecta</name>
    <dbReference type="NCBI Taxonomy" id="209136"/>
    <lineage>
        <taxon>Eukaryota</taxon>
        <taxon>Fungi</taxon>
        <taxon>Dikarya</taxon>
        <taxon>Ascomycota</taxon>
        <taxon>Pezizomycotina</taxon>
        <taxon>Lecanoromycetes</taxon>
        <taxon>OSLEUM clade</taxon>
        <taxon>Lecanoromycetidae</taxon>
        <taxon>Lecanorales</taxon>
        <taxon>Lecanorineae</taxon>
        <taxon>Stereocaulaceae</taxon>
        <taxon>Lepraria</taxon>
    </lineage>
</organism>
<dbReference type="AlphaFoldDB" id="A0AAD9Z940"/>
<keyword evidence="3" id="KW-0809">Transit peptide</keyword>
<keyword evidence="5" id="KW-0472">Membrane</keyword>
<proteinExistence type="inferred from homology"/>
<evidence type="ECO:0000256" key="4">
    <source>
        <dbReference type="ARBA" id="ARBA00023128"/>
    </source>
</evidence>
<keyword evidence="4" id="KW-0496">Mitochondrion</keyword>
<protein>
    <recommendedName>
        <fullName evidence="8">Cytochrome c oxidase assembly protein</fullName>
    </recommendedName>
</protein>
<comment type="caution">
    <text evidence="6">The sequence shown here is derived from an EMBL/GenBank/DDBJ whole genome shotgun (WGS) entry which is preliminary data.</text>
</comment>
<reference evidence="6" key="1">
    <citation type="submission" date="2022-11" db="EMBL/GenBank/DDBJ databases">
        <title>Chromosomal genome sequence assembly and mating type (MAT) locus characterization of the leprose asexual lichenized fungus Lepraria neglecta (Nyl.) Erichsen.</title>
        <authorList>
            <person name="Allen J.L."/>
            <person name="Pfeffer B."/>
        </authorList>
    </citation>
    <scope>NUCLEOTIDE SEQUENCE</scope>
    <source>
        <strain evidence="6">Allen 5258</strain>
    </source>
</reference>
<dbReference type="InterPro" id="IPR031568">
    <property type="entry name" value="Pet117"/>
</dbReference>
<dbReference type="GO" id="GO:0005739">
    <property type="term" value="C:mitochondrion"/>
    <property type="evidence" value="ECO:0007669"/>
    <property type="project" value="UniProtKB-SubCell"/>
</dbReference>
<feature type="transmembrane region" description="Helical" evidence="5">
    <location>
        <begin position="7"/>
        <end position="25"/>
    </location>
</feature>
<comment type="subcellular location">
    <subcellularLocation>
        <location evidence="1">Mitochondrion</location>
    </subcellularLocation>
</comment>
<keyword evidence="7" id="KW-1185">Reference proteome</keyword>
<evidence type="ECO:0008006" key="8">
    <source>
        <dbReference type="Google" id="ProtNLM"/>
    </source>
</evidence>
<name>A0AAD9Z940_9LECA</name>